<dbReference type="EMBL" id="JAALFG010000005">
    <property type="protein sequence ID" value="NGP19315.1"/>
    <property type="molecule type" value="Genomic_DNA"/>
</dbReference>
<reference evidence="1 2" key="1">
    <citation type="submission" date="2020-02" db="EMBL/GenBank/DDBJ databases">
        <authorList>
            <person name="Khan S.A."/>
            <person name="Jeon C.O."/>
            <person name="Chun B.H."/>
        </authorList>
    </citation>
    <scope>NUCLEOTIDE SEQUENCE [LARGE SCALE GENOMIC DNA]</scope>
    <source>
        <strain evidence="1 2">H239</strain>
    </source>
</reference>
<organism evidence="1 2">
    <name type="scientific">Devosia aurantiaca</name>
    <dbReference type="NCBI Taxonomy" id="2714858"/>
    <lineage>
        <taxon>Bacteria</taxon>
        <taxon>Pseudomonadati</taxon>
        <taxon>Pseudomonadota</taxon>
        <taxon>Alphaproteobacteria</taxon>
        <taxon>Hyphomicrobiales</taxon>
        <taxon>Devosiaceae</taxon>
        <taxon>Devosia</taxon>
    </lineage>
</organism>
<evidence type="ECO:0000313" key="1">
    <source>
        <dbReference type="EMBL" id="NGP19315.1"/>
    </source>
</evidence>
<dbReference type="RefSeq" id="WP_164535562.1">
    <property type="nucleotide sequence ID" value="NZ_JAALFG010000005.1"/>
</dbReference>
<comment type="caution">
    <text evidence="1">The sequence shown here is derived from an EMBL/GenBank/DDBJ whole genome shotgun (WGS) entry which is preliminary data.</text>
</comment>
<gene>
    <name evidence="1" type="ORF">G5575_18215</name>
</gene>
<reference evidence="1 2" key="2">
    <citation type="submission" date="2020-03" db="EMBL/GenBank/DDBJ databases">
        <title>Devosia chinhatensis sp. nov., isolated from a hexachlorocyclohexane (HCH) dump site in India.</title>
        <authorList>
            <person name="Kumar M."/>
            <person name="Lal R."/>
        </authorList>
    </citation>
    <scope>NUCLEOTIDE SEQUENCE [LARGE SCALE GENOMIC DNA]</scope>
    <source>
        <strain evidence="1 2">H239</strain>
    </source>
</reference>
<evidence type="ECO:0000313" key="2">
    <source>
        <dbReference type="Proteomes" id="UP000474802"/>
    </source>
</evidence>
<protein>
    <submittedName>
        <fullName evidence="1">Uncharacterized protein</fullName>
    </submittedName>
</protein>
<proteinExistence type="predicted"/>
<accession>A0A6M1SWD7</accession>
<sequence>MSFEEAYDVFPQRPGANRTEARREFDRLSEDEKLRLYTAALRFAQWHIEDAAARNVSPESQLQFRPGMGKWIRTAAWVEALHIPLKSDPVPPLANGLVVVPPDHPDFQAVARLRAKTGGKVVIGKSGNGTFRIEEIEQARAQA</sequence>
<dbReference type="Proteomes" id="UP000474802">
    <property type="component" value="Unassembled WGS sequence"/>
</dbReference>
<keyword evidence="2" id="KW-1185">Reference proteome</keyword>
<name>A0A6M1SWD7_9HYPH</name>
<dbReference type="AlphaFoldDB" id="A0A6M1SWD7"/>